<dbReference type="Proteomes" id="UP000600918">
    <property type="component" value="Unassembled WGS sequence"/>
</dbReference>
<gene>
    <name evidence="1" type="ORF">H0235_016881</name>
</gene>
<evidence type="ECO:0000313" key="2">
    <source>
        <dbReference type="Proteomes" id="UP000600918"/>
    </source>
</evidence>
<dbReference type="EMBL" id="JACSDY010000021">
    <property type="protein sequence ID" value="KAF7394286.1"/>
    <property type="molecule type" value="Genomic_DNA"/>
</dbReference>
<keyword evidence="2" id="KW-1185">Reference proteome</keyword>
<evidence type="ECO:0000313" key="1">
    <source>
        <dbReference type="EMBL" id="KAF7394286.1"/>
    </source>
</evidence>
<proteinExistence type="predicted"/>
<reference evidence="1" key="1">
    <citation type="journal article" date="2020" name="G3 (Bethesda)">
        <title>High-Quality Assemblies for Three Invasive Social Wasps from the &lt;i&gt;Vespula&lt;/i&gt; Genus.</title>
        <authorList>
            <person name="Harrop T.W.R."/>
            <person name="Guhlin J."/>
            <person name="McLaughlin G.M."/>
            <person name="Permina E."/>
            <person name="Stockwell P."/>
            <person name="Gilligan J."/>
            <person name="Le Lec M.F."/>
            <person name="Gruber M.A.M."/>
            <person name="Quinn O."/>
            <person name="Lovegrove M."/>
            <person name="Duncan E.J."/>
            <person name="Remnant E.J."/>
            <person name="Van Eeckhoven J."/>
            <person name="Graham B."/>
            <person name="Knapp R.A."/>
            <person name="Langford K.W."/>
            <person name="Kronenberg Z."/>
            <person name="Press M.O."/>
            <person name="Eacker S.M."/>
            <person name="Wilson-Rankin E.E."/>
            <person name="Purcell J."/>
            <person name="Lester P.J."/>
            <person name="Dearden P.K."/>
        </authorList>
    </citation>
    <scope>NUCLEOTIDE SEQUENCE</scope>
    <source>
        <strain evidence="1">Volc-1</strain>
    </source>
</reference>
<sequence length="198" mass="22977">MSARKNDKTPKKKHKRIPLRWNATHSYAFQWIEMNVNLLPKIPKMSHRVEVAASGDPRANGDSTLKFAFEMPFRFGSFKLLSKLEMCKTPLTDRSTVHTVSFRHLETRPVVSNSISKSKRSPRQDLISQRRLLDHAGHANFRVEPPFSPWVPRCSYLLVVGPGSVVLAIYRNLYRNYTQEDIRSQVLPSEWLHIFICF</sequence>
<name>A0A834JVB8_VESPE</name>
<comment type="caution">
    <text evidence="1">The sequence shown here is derived from an EMBL/GenBank/DDBJ whole genome shotgun (WGS) entry which is preliminary data.</text>
</comment>
<dbReference type="AlphaFoldDB" id="A0A834JVB8"/>
<organism evidence="1 2">
    <name type="scientific">Vespula pensylvanica</name>
    <name type="common">Western yellow jacket</name>
    <name type="synonym">Wasp</name>
    <dbReference type="NCBI Taxonomy" id="30213"/>
    <lineage>
        <taxon>Eukaryota</taxon>
        <taxon>Metazoa</taxon>
        <taxon>Ecdysozoa</taxon>
        <taxon>Arthropoda</taxon>
        <taxon>Hexapoda</taxon>
        <taxon>Insecta</taxon>
        <taxon>Pterygota</taxon>
        <taxon>Neoptera</taxon>
        <taxon>Endopterygota</taxon>
        <taxon>Hymenoptera</taxon>
        <taxon>Apocrita</taxon>
        <taxon>Aculeata</taxon>
        <taxon>Vespoidea</taxon>
        <taxon>Vespidae</taxon>
        <taxon>Vespinae</taxon>
        <taxon>Vespula</taxon>
    </lineage>
</organism>
<protein>
    <submittedName>
        <fullName evidence="1">Uncharacterized protein</fullName>
    </submittedName>
</protein>
<accession>A0A834JVB8</accession>